<keyword evidence="5 8" id="KW-1133">Transmembrane helix</keyword>
<feature type="transmembrane region" description="Helical" evidence="8">
    <location>
        <begin position="82"/>
        <end position="101"/>
    </location>
</feature>
<keyword evidence="11" id="KW-1185">Reference proteome</keyword>
<feature type="transmembrane region" description="Helical" evidence="8">
    <location>
        <begin position="329"/>
        <end position="349"/>
    </location>
</feature>
<dbReference type="InterPro" id="IPR005829">
    <property type="entry name" value="Sugar_transporter_CS"/>
</dbReference>
<keyword evidence="6 8" id="KW-0472">Membrane</keyword>
<comment type="similarity">
    <text evidence="2">Belongs to the major facilitator superfamily. Vesicular transporter family.</text>
</comment>
<name>A0A433DHE9_9FUNG</name>
<evidence type="ECO:0000313" key="11">
    <source>
        <dbReference type="Proteomes" id="UP000268093"/>
    </source>
</evidence>
<feature type="domain" description="Major facilitator superfamily (MFS) profile" evidence="9">
    <location>
        <begin position="44"/>
        <end position="471"/>
    </location>
</feature>
<dbReference type="SUPFAM" id="SSF103473">
    <property type="entry name" value="MFS general substrate transporter"/>
    <property type="match status" value="1"/>
</dbReference>
<keyword evidence="3" id="KW-0813">Transport</keyword>
<evidence type="ECO:0000256" key="2">
    <source>
        <dbReference type="ARBA" id="ARBA00006829"/>
    </source>
</evidence>
<feature type="transmembrane region" description="Helical" evidence="8">
    <location>
        <begin position="422"/>
        <end position="442"/>
    </location>
</feature>
<dbReference type="PRINTS" id="PR01035">
    <property type="entry name" value="TCRTETA"/>
</dbReference>
<dbReference type="AlphaFoldDB" id="A0A433DHE9"/>
<dbReference type="PROSITE" id="PS50850">
    <property type="entry name" value="MFS"/>
    <property type="match status" value="1"/>
</dbReference>
<dbReference type="InterPro" id="IPR001958">
    <property type="entry name" value="Tet-R_TetA/multi-R_MdtG-like"/>
</dbReference>
<dbReference type="InterPro" id="IPR011701">
    <property type="entry name" value="MFS"/>
</dbReference>
<comment type="caution">
    <text evidence="10">The sequence shown here is derived from an EMBL/GenBank/DDBJ whole genome shotgun (WGS) entry which is preliminary data.</text>
</comment>
<dbReference type="Gene3D" id="1.20.1250.20">
    <property type="entry name" value="MFS general substrate transporter like domains"/>
    <property type="match status" value="1"/>
</dbReference>
<feature type="transmembrane region" description="Helical" evidence="8">
    <location>
        <begin position="113"/>
        <end position="134"/>
    </location>
</feature>
<evidence type="ECO:0000259" key="9">
    <source>
        <dbReference type="PROSITE" id="PS50850"/>
    </source>
</evidence>
<gene>
    <name evidence="10" type="ORF">BC936DRAFT_139720</name>
</gene>
<evidence type="ECO:0000313" key="10">
    <source>
        <dbReference type="EMBL" id="RUP50293.1"/>
    </source>
</evidence>
<dbReference type="InterPro" id="IPR050930">
    <property type="entry name" value="MFS_Vesicular_Transporter"/>
</dbReference>
<keyword evidence="4 8" id="KW-0812">Transmembrane</keyword>
<dbReference type="GO" id="GO:0022857">
    <property type="term" value="F:transmembrane transporter activity"/>
    <property type="evidence" value="ECO:0007669"/>
    <property type="project" value="InterPro"/>
</dbReference>
<feature type="transmembrane region" description="Helical" evidence="8">
    <location>
        <begin position="197"/>
        <end position="219"/>
    </location>
</feature>
<protein>
    <submittedName>
        <fullName evidence="10">Major facilitator superfamily domain-containing protein</fullName>
    </submittedName>
</protein>
<feature type="transmembrane region" description="Helical" evidence="8">
    <location>
        <begin position="290"/>
        <end position="309"/>
    </location>
</feature>
<evidence type="ECO:0000256" key="7">
    <source>
        <dbReference type="SAM" id="MobiDB-lite"/>
    </source>
</evidence>
<dbReference type="Pfam" id="PF07690">
    <property type="entry name" value="MFS_1"/>
    <property type="match status" value="1"/>
</dbReference>
<dbReference type="GO" id="GO:0016020">
    <property type="term" value="C:membrane"/>
    <property type="evidence" value="ECO:0007669"/>
    <property type="project" value="UniProtKB-SubCell"/>
</dbReference>
<organism evidence="10 11">
    <name type="scientific">Jimgerdemannia flammicorona</name>
    <dbReference type="NCBI Taxonomy" id="994334"/>
    <lineage>
        <taxon>Eukaryota</taxon>
        <taxon>Fungi</taxon>
        <taxon>Fungi incertae sedis</taxon>
        <taxon>Mucoromycota</taxon>
        <taxon>Mucoromycotina</taxon>
        <taxon>Endogonomycetes</taxon>
        <taxon>Endogonales</taxon>
        <taxon>Endogonaceae</taxon>
        <taxon>Jimgerdemannia</taxon>
    </lineage>
</organism>
<evidence type="ECO:0000256" key="3">
    <source>
        <dbReference type="ARBA" id="ARBA00022448"/>
    </source>
</evidence>
<dbReference type="PANTHER" id="PTHR23506:SF23">
    <property type="entry name" value="GH10249P"/>
    <property type="match status" value="1"/>
</dbReference>
<proteinExistence type="inferred from homology"/>
<reference evidence="10 11" key="1">
    <citation type="journal article" date="2018" name="New Phytol.">
        <title>Phylogenomics of Endogonaceae and evolution of mycorrhizas within Mucoromycota.</title>
        <authorList>
            <person name="Chang Y."/>
            <person name="Desiro A."/>
            <person name="Na H."/>
            <person name="Sandor L."/>
            <person name="Lipzen A."/>
            <person name="Clum A."/>
            <person name="Barry K."/>
            <person name="Grigoriev I.V."/>
            <person name="Martin F.M."/>
            <person name="Stajich J.E."/>
            <person name="Smith M.E."/>
            <person name="Bonito G."/>
            <person name="Spatafora J.W."/>
        </authorList>
    </citation>
    <scope>NUCLEOTIDE SEQUENCE [LARGE SCALE GENOMIC DNA]</scope>
    <source>
        <strain evidence="10 11">GMNB39</strain>
    </source>
</reference>
<feature type="region of interest" description="Disordered" evidence="7">
    <location>
        <begin position="1"/>
        <end position="24"/>
    </location>
</feature>
<dbReference type="Proteomes" id="UP000268093">
    <property type="component" value="Unassembled WGS sequence"/>
</dbReference>
<feature type="transmembrane region" description="Helical" evidence="8">
    <location>
        <begin position="168"/>
        <end position="191"/>
    </location>
</feature>
<feature type="transmembrane region" description="Helical" evidence="8">
    <location>
        <begin position="356"/>
        <end position="373"/>
    </location>
</feature>
<dbReference type="EMBL" id="RBNI01001566">
    <property type="protein sequence ID" value="RUP50293.1"/>
    <property type="molecule type" value="Genomic_DNA"/>
</dbReference>
<evidence type="ECO:0000256" key="5">
    <source>
        <dbReference type="ARBA" id="ARBA00022989"/>
    </source>
</evidence>
<dbReference type="CDD" id="cd17325">
    <property type="entry name" value="MFS_MdtG_SLC18_like"/>
    <property type="match status" value="1"/>
</dbReference>
<dbReference type="OrthoDB" id="5086884at2759"/>
<evidence type="ECO:0000256" key="4">
    <source>
        <dbReference type="ARBA" id="ARBA00022692"/>
    </source>
</evidence>
<feature type="transmembrane region" description="Helical" evidence="8">
    <location>
        <begin position="448"/>
        <end position="468"/>
    </location>
</feature>
<feature type="transmembrane region" description="Helical" evidence="8">
    <location>
        <begin position="379"/>
        <end position="401"/>
    </location>
</feature>
<comment type="subcellular location">
    <subcellularLocation>
        <location evidence="1">Membrane</location>
        <topology evidence="1">Multi-pass membrane protein</topology>
    </subcellularLocation>
</comment>
<evidence type="ECO:0000256" key="1">
    <source>
        <dbReference type="ARBA" id="ARBA00004141"/>
    </source>
</evidence>
<evidence type="ECO:0000256" key="6">
    <source>
        <dbReference type="ARBA" id="ARBA00023136"/>
    </source>
</evidence>
<evidence type="ECO:0000256" key="8">
    <source>
        <dbReference type="SAM" id="Phobius"/>
    </source>
</evidence>
<feature type="transmembrane region" description="Helical" evidence="8">
    <location>
        <begin position="43"/>
        <end position="70"/>
    </location>
</feature>
<feature type="compositionally biased region" description="Basic and acidic residues" evidence="7">
    <location>
        <begin position="7"/>
        <end position="24"/>
    </location>
</feature>
<accession>A0A433DHE9</accession>
<dbReference type="InterPro" id="IPR020846">
    <property type="entry name" value="MFS_dom"/>
</dbReference>
<sequence length="471" mass="50598">MTSPPRPTEDPPRSQHSSDQHHTPKGVERIYGWHYRFRRSKTAIMCVVAMALFTDMVVYGIVVPILPVIVRNLGGDSTAVGFLFGCYAFGLLGSTPLFAILSDKYQNRKVPMIFGMFGLAMSTTFFGIATTYWQLVIARVAQGCAGGASWTIGLGMLADVFPPHKLGVVMGTVLAANTLGFTIGPALGGLLYQYHGYAAPFIFCSVLAFFDFLAVCWIAEPTKLSHVDPTSEVIAHAHTLESAPSPAHERFTDERTPLLRDGPILSHHGPPPKPTNSDTKITMWSLLQRWTILSCLLATVLGSSIFSGIEPTLPIHLQDTFHADASTVGLIFMAIVIPTFLSPLVGLASDRFGRKTISAAGTLLVALVAPLIALPSKTLWLIVPPLMVFGLASSMITTPLLPEMGEVVHELGGGAYATVYALYNMAYSIGMLVGPVIAGLLIDKVGFLGEMCAFTACLLAAAPVAYWAKWA</sequence>
<dbReference type="PANTHER" id="PTHR23506">
    <property type="entry name" value="GH10249P"/>
    <property type="match status" value="1"/>
</dbReference>
<dbReference type="InterPro" id="IPR036259">
    <property type="entry name" value="MFS_trans_sf"/>
</dbReference>
<dbReference type="PROSITE" id="PS00216">
    <property type="entry name" value="SUGAR_TRANSPORT_1"/>
    <property type="match status" value="1"/>
</dbReference>